<feature type="domain" description="CoA-binding" evidence="7">
    <location>
        <begin position="82"/>
        <end position="183"/>
    </location>
</feature>
<dbReference type="SUPFAM" id="SSF46785">
    <property type="entry name" value="Winged helix' DNA-binding domain"/>
    <property type="match status" value="1"/>
</dbReference>
<dbReference type="AlphaFoldDB" id="A0A5C1QLS9"/>
<keyword evidence="6" id="KW-0520">NAD</keyword>
<evidence type="ECO:0000256" key="3">
    <source>
        <dbReference type="ARBA" id="ARBA00023015"/>
    </source>
</evidence>
<feature type="DNA-binding region" description="H-T-H motif" evidence="6">
    <location>
        <begin position="19"/>
        <end position="58"/>
    </location>
</feature>
<evidence type="ECO:0000313" key="8">
    <source>
        <dbReference type="EMBL" id="QEN09023.1"/>
    </source>
</evidence>
<dbReference type="SMART" id="SM00881">
    <property type="entry name" value="CoA_binding"/>
    <property type="match status" value="1"/>
</dbReference>
<dbReference type="Gene3D" id="3.40.50.720">
    <property type="entry name" value="NAD(P)-binding Rossmann-like Domain"/>
    <property type="match status" value="1"/>
</dbReference>
<comment type="subcellular location">
    <subcellularLocation>
        <location evidence="6">Cytoplasm</location>
    </subcellularLocation>
</comment>
<evidence type="ECO:0000256" key="2">
    <source>
        <dbReference type="ARBA" id="ARBA00022491"/>
    </source>
</evidence>
<dbReference type="PANTHER" id="PTHR35786">
    <property type="entry name" value="REDOX-SENSING TRANSCRIPTIONAL REPRESSOR REX"/>
    <property type="match status" value="1"/>
</dbReference>
<dbReference type="GO" id="GO:0003677">
    <property type="term" value="F:DNA binding"/>
    <property type="evidence" value="ECO:0007669"/>
    <property type="project" value="UniProtKB-UniRule"/>
</dbReference>
<keyword evidence="9" id="KW-1185">Reference proteome</keyword>
<evidence type="ECO:0000256" key="1">
    <source>
        <dbReference type="ARBA" id="ARBA00022490"/>
    </source>
</evidence>
<dbReference type="InterPro" id="IPR036388">
    <property type="entry name" value="WH-like_DNA-bd_sf"/>
</dbReference>
<feature type="binding site" evidence="6">
    <location>
        <begin position="93"/>
        <end position="98"/>
    </location>
    <ligand>
        <name>NAD(+)</name>
        <dbReference type="ChEBI" id="CHEBI:57540"/>
    </ligand>
</feature>
<keyword evidence="1 6" id="KW-0963">Cytoplasm</keyword>
<evidence type="ECO:0000256" key="4">
    <source>
        <dbReference type="ARBA" id="ARBA00023125"/>
    </source>
</evidence>
<dbReference type="Proteomes" id="UP000324209">
    <property type="component" value="Chromosome"/>
</dbReference>
<organism evidence="8 9">
    <name type="scientific">Oceanispirochaeta crateris</name>
    <dbReference type="NCBI Taxonomy" id="2518645"/>
    <lineage>
        <taxon>Bacteria</taxon>
        <taxon>Pseudomonadati</taxon>
        <taxon>Spirochaetota</taxon>
        <taxon>Spirochaetia</taxon>
        <taxon>Spirochaetales</taxon>
        <taxon>Spirochaetaceae</taxon>
        <taxon>Oceanispirochaeta</taxon>
    </lineage>
</organism>
<dbReference type="GO" id="GO:0051775">
    <property type="term" value="P:response to redox state"/>
    <property type="evidence" value="ECO:0007669"/>
    <property type="project" value="InterPro"/>
</dbReference>
<dbReference type="GO" id="GO:0003700">
    <property type="term" value="F:DNA-binding transcription factor activity"/>
    <property type="evidence" value="ECO:0007669"/>
    <property type="project" value="UniProtKB-UniRule"/>
</dbReference>
<keyword evidence="5 6" id="KW-0804">Transcription</keyword>
<dbReference type="Pfam" id="PF02629">
    <property type="entry name" value="CoA_binding"/>
    <property type="match status" value="1"/>
</dbReference>
<comment type="function">
    <text evidence="6">Modulates transcription in response to changes in cellular NADH/NAD(+) redox state.</text>
</comment>
<comment type="subunit">
    <text evidence="6">Homodimer.</text>
</comment>
<dbReference type="KEGG" id="ock:EXM22_13870"/>
<reference evidence="8 9" key="1">
    <citation type="submission" date="2019-02" db="EMBL/GenBank/DDBJ databases">
        <title>Complete Genome Sequence and Methylome Analysis of free living Spirochaetas.</title>
        <authorList>
            <person name="Fomenkov A."/>
            <person name="Dubinina G."/>
            <person name="Leshcheva N."/>
            <person name="Mikheeva N."/>
            <person name="Grabovich M."/>
            <person name="Vincze T."/>
            <person name="Roberts R.J."/>
        </authorList>
    </citation>
    <scope>NUCLEOTIDE SEQUENCE [LARGE SCALE GENOMIC DNA]</scope>
    <source>
        <strain evidence="8 9">K2</strain>
    </source>
</reference>
<dbReference type="InterPro" id="IPR009718">
    <property type="entry name" value="Rex_DNA-bd_C_dom"/>
</dbReference>
<comment type="similarity">
    <text evidence="6">Belongs to the transcriptional regulatory Rex family.</text>
</comment>
<dbReference type="GO" id="GO:0045892">
    <property type="term" value="P:negative regulation of DNA-templated transcription"/>
    <property type="evidence" value="ECO:0007669"/>
    <property type="project" value="InterPro"/>
</dbReference>
<evidence type="ECO:0000313" key="9">
    <source>
        <dbReference type="Proteomes" id="UP000324209"/>
    </source>
</evidence>
<evidence type="ECO:0000256" key="6">
    <source>
        <dbReference type="HAMAP-Rule" id="MF_01131"/>
    </source>
</evidence>
<gene>
    <name evidence="6" type="primary">rex</name>
    <name evidence="8" type="ORF">EXM22_13870</name>
</gene>
<accession>A0A5C1QLS9</accession>
<dbReference type="InterPro" id="IPR003781">
    <property type="entry name" value="CoA-bd"/>
</dbReference>
<dbReference type="NCBIfam" id="NF003996">
    <property type="entry name" value="PRK05472.2-5"/>
    <property type="match status" value="1"/>
</dbReference>
<name>A0A5C1QLS9_9SPIO</name>
<dbReference type="EMBL" id="CP036150">
    <property type="protein sequence ID" value="QEN09023.1"/>
    <property type="molecule type" value="Genomic_DNA"/>
</dbReference>
<dbReference type="OrthoDB" id="9784760at2"/>
<dbReference type="InterPro" id="IPR036390">
    <property type="entry name" value="WH_DNA-bd_sf"/>
</dbReference>
<keyword evidence="4 6" id="KW-0238">DNA-binding</keyword>
<dbReference type="HAMAP" id="MF_01131">
    <property type="entry name" value="Rex"/>
    <property type="match status" value="1"/>
</dbReference>
<keyword evidence="2 6" id="KW-0678">Repressor</keyword>
<keyword evidence="3 6" id="KW-0805">Transcription regulation</keyword>
<protein>
    <recommendedName>
        <fullName evidence="6">Redox-sensing transcriptional repressor Rex</fullName>
    </recommendedName>
</protein>
<dbReference type="NCBIfam" id="NF003995">
    <property type="entry name" value="PRK05472.2-4"/>
    <property type="match status" value="1"/>
</dbReference>
<evidence type="ECO:0000256" key="5">
    <source>
        <dbReference type="ARBA" id="ARBA00023163"/>
    </source>
</evidence>
<dbReference type="InterPro" id="IPR022876">
    <property type="entry name" value="Tscrpt_rep_Rex"/>
</dbReference>
<dbReference type="RefSeq" id="WP_149487099.1">
    <property type="nucleotide sequence ID" value="NZ_CP036150.1"/>
</dbReference>
<dbReference type="NCBIfam" id="NF003994">
    <property type="entry name" value="PRK05472.2-3"/>
    <property type="match status" value="1"/>
</dbReference>
<proteinExistence type="inferred from homology"/>
<evidence type="ECO:0000259" key="7">
    <source>
        <dbReference type="SMART" id="SM00881"/>
    </source>
</evidence>
<dbReference type="Pfam" id="PF06971">
    <property type="entry name" value="Put_DNA-bind_N"/>
    <property type="match status" value="1"/>
</dbReference>
<dbReference type="InterPro" id="IPR036291">
    <property type="entry name" value="NAD(P)-bd_dom_sf"/>
</dbReference>
<dbReference type="PANTHER" id="PTHR35786:SF1">
    <property type="entry name" value="REDOX-SENSING TRANSCRIPTIONAL REPRESSOR REX 1"/>
    <property type="match status" value="1"/>
</dbReference>
<dbReference type="GO" id="GO:0005737">
    <property type="term" value="C:cytoplasm"/>
    <property type="evidence" value="ECO:0007669"/>
    <property type="project" value="UniProtKB-SubCell"/>
</dbReference>
<dbReference type="SUPFAM" id="SSF51735">
    <property type="entry name" value="NAD(P)-binding Rossmann-fold domains"/>
    <property type="match status" value="1"/>
</dbReference>
<dbReference type="Gene3D" id="1.10.10.10">
    <property type="entry name" value="Winged helix-like DNA-binding domain superfamily/Winged helix DNA-binding domain"/>
    <property type="match status" value="1"/>
</dbReference>
<sequence length="230" mass="25201">MKLNSYVNIPLPTLKRYPVYFGLLKECRDNGDEWISASYIAGRLNLKSIQVRKDLSCTGVVGKPKKGFMIKEMMDALAFYLGEGNLSDVLLVGVGNLGKALLGDRRLTRHGFKIMAAFDVDEALVGHDVVGLRIQPMEKLEELVRRMGIKIAILTVPEKEAQPIADKLVKAGILGIWNFSSLFLDVDCEVTVINEDLGSRLALLAGRVTHGKGCEDGPPATKLGSLSFNK</sequence>